<keyword evidence="1" id="KW-0812">Transmembrane</keyword>
<dbReference type="Gene3D" id="3.90.550.10">
    <property type="entry name" value="Spore Coat Polysaccharide Biosynthesis Protein SpsA, Chain A"/>
    <property type="match status" value="1"/>
</dbReference>
<gene>
    <name evidence="3" type="ORF">S01H4_43281</name>
</gene>
<evidence type="ECO:0000313" key="3">
    <source>
        <dbReference type="EMBL" id="GAG97630.1"/>
    </source>
</evidence>
<dbReference type="Pfam" id="PF00535">
    <property type="entry name" value="Glycos_transf_2"/>
    <property type="match status" value="1"/>
</dbReference>
<feature type="transmembrane region" description="Helical" evidence="1">
    <location>
        <begin position="217"/>
        <end position="234"/>
    </location>
</feature>
<dbReference type="InterPro" id="IPR050256">
    <property type="entry name" value="Glycosyltransferase_2"/>
</dbReference>
<reference evidence="3" key="1">
    <citation type="journal article" date="2014" name="Front. Microbiol.">
        <title>High frequency of phylogenetically diverse reductive dehalogenase-homologous genes in deep subseafloor sedimentary metagenomes.</title>
        <authorList>
            <person name="Kawai M."/>
            <person name="Futagami T."/>
            <person name="Toyoda A."/>
            <person name="Takaki Y."/>
            <person name="Nishi S."/>
            <person name="Hori S."/>
            <person name="Arai W."/>
            <person name="Tsubouchi T."/>
            <person name="Morono Y."/>
            <person name="Uchiyama I."/>
            <person name="Ito T."/>
            <person name="Fujiyama A."/>
            <person name="Inagaki F."/>
            <person name="Takami H."/>
        </authorList>
    </citation>
    <scope>NUCLEOTIDE SEQUENCE</scope>
    <source>
        <strain evidence="3">Expedition CK06-06</strain>
    </source>
</reference>
<evidence type="ECO:0000256" key="1">
    <source>
        <dbReference type="SAM" id="Phobius"/>
    </source>
</evidence>
<comment type="caution">
    <text evidence="3">The sequence shown here is derived from an EMBL/GenBank/DDBJ whole genome shotgun (WGS) entry which is preliminary data.</text>
</comment>
<name>X1BRF6_9ZZZZ</name>
<proteinExistence type="predicted"/>
<organism evidence="3">
    <name type="scientific">marine sediment metagenome</name>
    <dbReference type="NCBI Taxonomy" id="412755"/>
    <lineage>
        <taxon>unclassified sequences</taxon>
        <taxon>metagenomes</taxon>
        <taxon>ecological metagenomes</taxon>
    </lineage>
</organism>
<feature type="non-terminal residue" evidence="3">
    <location>
        <position position="1"/>
    </location>
</feature>
<accession>X1BRF6</accession>
<dbReference type="CDD" id="cd04179">
    <property type="entry name" value="DPM_DPG-synthase_like"/>
    <property type="match status" value="1"/>
</dbReference>
<protein>
    <recommendedName>
        <fullName evidence="2">Glycosyltransferase 2-like domain-containing protein</fullName>
    </recommendedName>
</protein>
<keyword evidence="1" id="KW-1133">Transmembrane helix</keyword>
<sequence length="244" mass="27793">RFLKLKKDSNFTLSIVIPLYNEEKSIRNILNLIPHNDGIEIIVVDDGSTDKSFQEAIESDKSIKLIKLDENQGYGNAILTGVKNASGDIIITMDSDGQHNPNEICRLIEPILNDKADICIGSRYLGQCNYNIPLHTRVGECIIEKTLRLFFRQKVCNNQSGYRALKREAVSIFDDIKFNGFTSATEVLIKSKLKGYRVKEVPIVLEPRKYGMSKIKLVKLVITLISCFGYYFFIKLKNLILKNR</sequence>
<dbReference type="InterPro" id="IPR029044">
    <property type="entry name" value="Nucleotide-diphossugar_trans"/>
</dbReference>
<dbReference type="PANTHER" id="PTHR48090:SF7">
    <property type="entry name" value="RFBJ PROTEIN"/>
    <property type="match status" value="1"/>
</dbReference>
<dbReference type="InterPro" id="IPR001173">
    <property type="entry name" value="Glyco_trans_2-like"/>
</dbReference>
<keyword evidence="1" id="KW-0472">Membrane</keyword>
<evidence type="ECO:0000259" key="2">
    <source>
        <dbReference type="Pfam" id="PF00535"/>
    </source>
</evidence>
<dbReference type="AlphaFoldDB" id="X1BRF6"/>
<dbReference type="SUPFAM" id="SSF53448">
    <property type="entry name" value="Nucleotide-diphospho-sugar transferases"/>
    <property type="match status" value="1"/>
</dbReference>
<dbReference type="PANTHER" id="PTHR48090">
    <property type="entry name" value="UNDECAPRENYL-PHOSPHATE 4-DEOXY-4-FORMAMIDO-L-ARABINOSE TRANSFERASE-RELATED"/>
    <property type="match status" value="1"/>
</dbReference>
<feature type="domain" description="Glycosyltransferase 2-like" evidence="2">
    <location>
        <begin position="14"/>
        <end position="170"/>
    </location>
</feature>
<dbReference type="EMBL" id="BART01023858">
    <property type="protein sequence ID" value="GAG97630.1"/>
    <property type="molecule type" value="Genomic_DNA"/>
</dbReference>